<dbReference type="InterPro" id="IPR027383">
    <property type="entry name" value="Znf_put"/>
</dbReference>
<evidence type="ECO:0000313" key="2">
    <source>
        <dbReference type="EMBL" id="MBI4596679.1"/>
    </source>
</evidence>
<proteinExistence type="predicted"/>
<gene>
    <name evidence="2" type="ORF">HY730_09965</name>
</gene>
<evidence type="ECO:0000313" key="3">
    <source>
        <dbReference type="Proteomes" id="UP000772181"/>
    </source>
</evidence>
<organism evidence="2 3">
    <name type="scientific">Tectimicrobiota bacterium</name>
    <dbReference type="NCBI Taxonomy" id="2528274"/>
    <lineage>
        <taxon>Bacteria</taxon>
        <taxon>Pseudomonadati</taxon>
        <taxon>Nitrospinota/Tectimicrobiota group</taxon>
        <taxon>Candidatus Tectimicrobiota</taxon>
    </lineage>
</organism>
<comment type="caution">
    <text evidence="2">The sequence shown here is derived from an EMBL/GenBank/DDBJ whole genome shotgun (WGS) entry which is preliminary data.</text>
</comment>
<dbReference type="Proteomes" id="UP000772181">
    <property type="component" value="Unassembled WGS sequence"/>
</dbReference>
<protein>
    <submittedName>
        <fullName evidence="2">Zf-HC2 domain-containing protein</fullName>
    </submittedName>
</protein>
<name>A0A933GPX3_UNCTE</name>
<reference evidence="2" key="1">
    <citation type="submission" date="2020-07" db="EMBL/GenBank/DDBJ databases">
        <title>Huge and variable diversity of episymbiotic CPR bacteria and DPANN archaea in groundwater ecosystems.</title>
        <authorList>
            <person name="He C.Y."/>
            <person name="Keren R."/>
            <person name="Whittaker M."/>
            <person name="Farag I.F."/>
            <person name="Doudna J."/>
            <person name="Cate J.H.D."/>
            <person name="Banfield J.F."/>
        </authorList>
    </citation>
    <scope>NUCLEOTIDE SEQUENCE</scope>
    <source>
        <strain evidence="2">NC_groundwater_1482_Ag_S-0.65um_47_24</strain>
    </source>
</reference>
<sequence length="89" mass="10648">MEKLTLRCEGITQRISESLDHPLSLKERLQVHIHLLGCEFCERYRRQILAIRRIIQQQIEKSQQETIPEDGRLSEEARRRIKEAMHNTL</sequence>
<feature type="domain" description="Putative zinc-finger" evidence="1">
    <location>
        <begin position="8"/>
        <end position="39"/>
    </location>
</feature>
<accession>A0A933GPX3</accession>
<dbReference type="EMBL" id="JACQWF010000429">
    <property type="protein sequence ID" value="MBI4596679.1"/>
    <property type="molecule type" value="Genomic_DNA"/>
</dbReference>
<evidence type="ECO:0000259" key="1">
    <source>
        <dbReference type="Pfam" id="PF13490"/>
    </source>
</evidence>
<dbReference type="AlphaFoldDB" id="A0A933GPX3"/>
<dbReference type="Pfam" id="PF13490">
    <property type="entry name" value="zf-HC2"/>
    <property type="match status" value="1"/>
</dbReference>